<keyword evidence="5 11" id="KW-0479">Metal-binding</keyword>
<comment type="similarity">
    <text evidence="11">Belongs to the Thz kinase family.</text>
</comment>
<feature type="compositionally biased region" description="Low complexity" evidence="12">
    <location>
        <begin position="1"/>
        <end position="15"/>
    </location>
</feature>
<dbReference type="InterPro" id="IPR000417">
    <property type="entry name" value="Hyethyz_kinase"/>
</dbReference>
<keyword evidence="14" id="KW-1185">Reference proteome</keyword>
<dbReference type="HAMAP" id="MF_00228">
    <property type="entry name" value="Thz_kinase"/>
    <property type="match status" value="1"/>
</dbReference>
<dbReference type="GO" id="GO:0009229">
    <property type="term" value="P:thiamine diphosphate biosynthetic process"/>
    <property type="evidence" value="ECO:0007669"/>
    <property type="project" value="UniProtKB-UniRule"/>
</dbReference>
<dbReference type="PRINTS" id="PR01099">
    <property type="entry name" value="HYETHTZKNASE"/>
</dbReference>
<dbReference type="Gene3D" id="3.40.1190.20">
    <property type="match status" value="1"/>
</dbReference>
<keyword evidence="8 11" id="KW-0067">ATP-binding</keyword>
<evidence type="ECO:0000256" key="6">
    <source>
        <dbReference type="ARBA" id="ARBA00022741"/>
    </source>
</evidence>
<dbReference type="GO" id="GO:0004417">
    <property type="term" value="F:hydroxyethylthiazole kinase activity"/>
    <property type="evidence" value="ECO:0007669"/>
    <property type="project" value="UniProtKB-UniRule"/>
</dbReference>
<evidence type="ECO:0000313" key="13">
    <source>
        <dbReference type="EMBL" id="MFC7325215.1"/>
    </source>
</evidence>
<comment type="catalytic activity">
    <reaction evidence="1 11">
        <text>5-(2-hydroxyethyl)-4-methylthiazole + ATP = 4-methyl-5-(2-phosphooxyethyl)-thiazole + ADP + H(+)</text>
        <dbReference type="Rhea" id="RHEA:24212"/>
        <dbReference type="ChEBI" id="CHEBI:15378"/>
        <dbReference type="ChEBI" id="CHEBI:17957"/>
        <dbReference type="ChEBI" id="CHEBI:30616"/>
        <dbReference type="ChEBI" id="CHEBI:58296"/>
        <dbReference type="ChEBI" id="CHEBI:456216"/>
        <dbReference type="EC" id="2.7.1.50"/>
    </reaction>
</comment>
<evidence type="ECO:0000256" key="5">
    <source>
        <dbReference type="ARBA" id="ARBA00022723"/>
    </source>
</evidence>
<evidence type="ECO:0000256" key="3">
    <source>
        <dbReference type="ARBA" id="ARBA00004868"/>
    </source>
</evidence>
<evidence type="ECO:0000313" key="14">
    <source>
        <dbReference type="Proteomes" id="UP001596545"/>
    </source>
</evidence>
<dbReference type="SUPFAM" id="SSF53613">
    <property type="entry name" value="Ribokinase-like"/>
    <property type="match status" value="1"/>
</dbReference>
<dbReference type="EC" id="2.7.1.50" evidence="11"/>
<gene>
    <name evidence="11 13" type="primary">thiM</name>
    <name evidence="13" type="ORF">ACFQMF_11560</name>
</gene>
<evidence type="ECO:0000256" key="12">
    <source>
        <dbReference type="SAM" id="MobiDB-lite"/>
    </source>
</evidence>
<comment type="caution">
    <text evidence="13">The sequence shown here is derived from an EMBL/GenBank/DDBJ whole genome shotgun (WGS) entry which is preliminary data.</text>
</comment>
<keyword evidence="9 11" id="KW-0460">Magnesium</keyword>
<dbReference type="NCBIfam" id="NF006830">
    <property type="entry name" value="PRK09355.1"/>
    <property type="match status" value="1"/>
</dbReference>
<feature type="binding site" evidence="11">
    <location>
        <position position="192"/>
    </location>
    <ligand>
        <name>ATP</name>
        <dbReference type="ChEBI" id="CHEBI:30616"/>
    </ligand>
</feature>
<keyword evidence="4 11" id="KW-0808">Transferase</keyword>
<keyword evidence="6 11" id="KW-0547">Nucleotide-binding</keyword>
<dbReference type="GO" id="GO:0005524">
    <property type="term" value="F:ATP binding"/>
    <property type="evidence" value="ECO:0007669"/>
    <property type="project" value="UniProtKB-UniRule"/>
</dbReference>
<dbReference type="CDD" id="cd01170">
    <property type="entry name" value="THZ_kinase"/>
    <property type="match status" value="1"/>
</dbReference>
<accession>A0ABD6ALU4</accession>
<evidence type="ECO:0000256" key="2">
    <source>
        <dbReference type="ARBA" id="ARBA00001946"/>
    </source>
</evidence>
<name>A0ABD6ALU4_9EURY</name>
<evidence type="ECO:0000256" key="9">
    <source>
        <dbReference type="ARBA" id="ARBA00022842"/>
    </source>
</evidence>
<reference evidence="13 14" key="1">
    <citation type="journal article" date="2019" name="Int. J. Syst. Evol. Microbiol.">
        <title>The Global Catalogue of Microorganisms (GCM) 10K type strain sequencing project: providing services to taxonomists for standard genome sequencing and annotation.</title>
        <authorList>
            <consortium name="The Broad Institute Genomics Platform"/>
            <consortium name="The Broad Institute Genome Sequencing Center for Infectious Disease"/>
            <person name="Wu L."/>
            <person name="Ma J."/>
        </authorList>
    </citation>
    <scope>NUCLEOTIDE SEQUENCE [LARGE SCALE GENOMIC DNA]</scope>
    <source>
        <strain evidence="13 14">CGMCC 1.12554</strain>
    </source>
</reference>
<evidence type="ECO:0000256" key="1">
    <source>
        <dbReference type="ARBA" id="ARBA00001771"/>
    </source>
</evidence>
<dbReference type="RefSeq" id="WP_379792125.1">
    <property type="nucleotide sequence ID" value="NZ_JANHDN010000002.1"/>
</dbReference>
<organism evidence="13 14">
    <name type="scientific">Halorubrum rutilum</name>
    <dbReference type="NCBI Taxonomy" id="1364933"/>
    <lineage>
        <taxon>Archaea</taxon>
        <taxon>Methanobacteriati</taxon>
        <taxon>Methanobacteriota</taxon>
        <taxon>Stenosarchaea group</taxon>
        <taxon>Halobacteria</taxon>
        <taxon>Halobacteriales</taxon>
        <taxon>Haloferacaceae</taxon>
        <taxon>Halorubrum</taxon>
    </lineage>
</organism>
<dbReference type="Proteomes" id="UP001596545">
    <property type="component" value="Unassembled WGS sequence"/>
</dbReference>
<feature type="region of interest" description="Disordered" evidence="12">
    <location>
        <begin position="1"/>
        <end position="25"/>
    </location>
</feature>
<feature type="binding site" evidence="11">
    <location>
        <position position="145"/>
    </location>
    <ligand>
        <name>ATP</name>
        <dbReference type="ChEBI" id="CHEBI:30616"/>
    </ligand>
</feature>
<feature type="binding site" evidence="11">
    <location>
        <position position="69"/>
    </location>
    <ligand>
        <name>substrate</name>
    </ligand>
</feature>
<comment type="function">
    <text evidence="11">Catalyzes the phosphorylation of the hydroxyl group of 4-methyl-5-beta-hydroxyethylthiazole (THZ).</text>
</comment>
<comment type="pathway">
    <text evidence="3 11">Cofactor biosynthesis; thiamine diphosphate biosynthesis; 4-methyl-5-(2-phosphoethyl)-thiazole from 5-(2-hydroxyethyl)-4-methylthiazole: step 1/1.</text>
</comment>
<dbReference type="GO" id="GO:0000287">
    <property type="term" value="F:magnesium ion binding"/>
    <property type="evidence" value="ECO:0007669"/>
    <property type="project" value="UniProtKB-UniRule"/>
</dbReference>
<sequence>MSGEPTGDDLTTGDPTTDDPTDAPIDGALVADALSAVGAASPLVHHLTNAVTTSETANVTLHWGGLPVMADAPAEAGDMAAGADAVVINTGTASRPDIGAMVDAGRSANEAGVPVVLDPVGYGATPHRVESAGRLLDAVAFDAIKGNVGEVRGLAGEEAAVRGVESVDEGDANVADAARALAAETGAVVVASGPTDVVADGERAFGVTAGHERMGSFVGSGCMLASTLGTFAAVVGEGDGAPASTTEAALAACAAYGLAGERAAASDPAGPASYRTAFMDAVAAVAAERPAPDLASRVEEV</sequence>
<evidence type="ECO:0000256" key="10">
    <source>
        <dbReference type="ARBA" id="ARBA00022977"/>
    </source>
</evidence>
<feature type="binding site" evidence="11">
    <location>
        <position position="219"/>
    </location>
    <ligand>
        <name>substrate</name>
    </ligand>
</feature>
<proteinExistence type="inferred from homology"/>
<dbReference type="Pfam" id="PF02110">
    <property type="entry name" value="HK"/>
    <property type="match status" value="1"/>
</dbReference>
<dbReference type="AlphaFoldDB" id="A0ABD6ALU4"/>
<keyword evidence="10 11" id="KW-0784">Thiamine biosynthesis</keyword>
<evidence type="ECO:0000256" key="11">
    <source>
        <dbReference type="HAMAP-Rule" id="MF_00228"/>
    </source>
</evidence>
<protein>
    <recommendedName>
        <fullName evidence="11">Hydroxyethylthiazole kinase</fullName>
        <ecNumber evidence="11">2.7.1.50</ecNumber>
    </recommendedName>
    <alternativeName>
        <fullName evidence="11">4-methyl-5-beta-hydroxyethylthiazole kinase</fullName>
        <shortName evidence="11">TH kinase</shortName>
        <shortName evidence="11">Thz kinase</shortName>
    </alternativeName>
</protein>
<keyword evidence="7 11" id="KW-0418">Kinase</keyword>
<dbReference type="InterPro" id="IPR029056">
    <property type="entry name" value="Ribokinase-like"/>
</dbReference>
<dbReference type="PIRSF" id="PIRSF000513">
    <property type="entry name" value="Thz_kinase"/>
    <property type="match status" value="1"/>
</dbReference>
<evidence type="ECO:0000256" key="8">
    <source>
        <dbReference type="ARBA" id="ARBA00022840"/>
    </source>
</evidence>
<dbReference type="GO" id="GO:0009228">
    <property type="term" value="P:thiamine biosynthetic process"/>
    <property type="evidence" value="ECO:0007669"/>
    <property type="project" value="UniProtKB-KW"/>
</dbReference>
<evidence type="ECO:0000256" key="7">
    <source>
        <dbReference type="ARBA" id="ARBA00022777"/>
    </source>
</evidence>
<evidence type="ECO:0000256" key="4">
    <source>
        <dbReference type="ARBA" id="ARBA00022679"/>
    </source>
</evidence>
<comment type="cofactor">
    <cofactor evidence="2 11">
        <name>Mg(2+)</name>
        <dbReference type="ChEBI" id="CHEBI:18420"/>
    </cofactor>
</comment>
<dbReference type="EMBL" id="JBHTBL010000011">
    <property type="protein sequence ID" value="MFC7325215.1"/>
    <property type="molecule type" value="Genomic_DNA"/>
</dbReference>